<reference evidence="7" key="2">
    <citation type="submission" date="2021-04" db="EMBL/GenBank/DDBJ databases">
        <title>Genome-wide patterns of bracovirus chromosomal integration into multiple host tissues during parasitism.</title>
        <authorList>
            <person name="Chebbi M.A.C."/>
        </authorList>
    </citation>
    <scope>NUCLEOTIDE SEQUENCE</scope>
    <source>
        <tissue evidence="7">Whole body</tissue>
    </source>
</reference>
<dbReference type="Proteomes" id="UP000729913">
    <property type="component" value="Unassembled WGS sequence"/>
</dbReference>
<evidence type="ECO:0000256" key="1">
    <source>
        <dbReference type="ARBA" id="ARBA00022771"/>
    </source>
</evidence>
<sequence>MGIVADGAVLPTEDMGLARDMAVPIDCGTNLADLLSNALPPDKRSHDKDKQLSDSSNGSGEVSESASTSSLGSNNSHSKAPGAQLHNSSTNSTNNQHKLSSMLYNPNFLQFNELRKQVLAIENDPTLTKSEKSQRRQSIVLAYNINGSLGHSLASTISPLSSSSFYPNDTVESVVGNALDELHLDDPLNLVDSIHRETSSPISNSISAGLASSGLLGSSAPVNIPGMAERSVLSNFSPSTSSPLQNLQSAGFLTGSRFSHQDPIESLSSSTSKLSGFNSSLFDFANQGLSPSRTQPLGASPLVNAFSISPSNSGSISEVQRLREELTSSRAQLATWDERINQARAACSAWQMESEEAKRKASVAEQQRDEALMQVKVLKNENEAVSSSGSSHLSMKRNNTELRNLSIGTLKSLQTQLRQELEEVEKVLYRETATKCMVCEEQNRAVTLSPCNHYVVCSTCAPNQRECPYCQTPVVSTS</sequence>
<feature type="region of interest" description="Disordered" evidence="5">
    <location>
        <begin position="38"/>
        <end position="98"/>
    </location>
</feature>
<gene>
    <name evidence="7" type="ORF">G9C98_003333</name>
</gene>
<dbReference type="GO" id="GO:0008270">
    <property type="term" value="F:zinc ion binding"/>
    <property type="evidence" value="ECO:0007669"/>
    <property type="project" value="UniProtKB-KW"/>
</dbReference>
<dbReference type="InterPro" id="IPR001841">
    <property type="entry name" value="Znf_RING"/>
</dbReference>
<dbReference type="EMBL" id="JAAOIC020000039">
    <property type="protein sequence ID" value="KAG8039026.1"/>
    <property type="molecule type" value="Genomic_DNA"/>
</dbReference>
<keyword evidence="2" id="KW-0862">Zinc</keyword>
<keyword evidence="4" id="KW-0175">Coiled coil</keyword>
<dbReference type="Pfam" id="PF13920">
    <property type="entry name" value="zf-C3HC4_3"/>
    <property type="match status" value="1"/>
</dbReference>
<accession>A0A8J5QU38</accession>
<keyword evidence="1 3" id="KW-0479">Metal-binding</keyword>
<evidence type="ECO:0000256" key="3">
    <source>
        <dbReference type="PROSITE-ProRule" id="PRU00175"/>
    </source>
</evidence>
<protein>
    <recommendedName>
        <fullName evidence="6">RING-type domain-containing protein</fullName>
    </recommendedName>
</protein>
<evidence type="ECO:0000259" key="6">
    <source>
        <dbReference type="PROSITE" id="PS50089"/>
    </source>
</evidence>
<comment type="caution">
    <text evidence="7">The sequence shown here is derived from an EMBL/GenBank/DDBJ whole genome shotgun (WGS) entry which is preliminary data.</text>
</comment>
<name>A0A8J5QU38_9HYME</name>
<dbReference type="AlphaFoldDB" id="A0A8J5QU38"/>
<dbReference type="SMART" id="SM00184">
    <property type="entry name" value="RING"/>
    <property type="match status" value="1"/>
</dbReference>
<keyword evidence="8" id="KW-1185">Reference proteome</keyword>
<feature type="coiled-coil region" evidence="4">
    <location>
        <begin position="319"/>
        <end position="381"/>
    </location>
</feature>
<evidence type="ECO:0000313" key="8">
    <source>
        <dbReference type="Proteomes" id="UP000729913"/>
    </source>
</evidence>
<evidence type="ECO:0000313" key="7">
    <source>
        <dbReference type="EMBL" id="KAG8039026.1"/>
    </source>
</evidence>
<dbReference type="OrthoDB" id="20534at2759"/>
<reference evidence="7" key="1">
    <citation type="submission" date="2020-03" db="EMBL/GenBank/DDBJ databases">
        <authorList>
            <person name="Chebbi M.A."/>
            <person name="Drezen J.M."/>
        </authorList>
    </citation>
    <scope>NUCLEOTIDE SEQUENCE</scope>
    <source>
        <tissue evidence="7">Whole body</tissue>
    </source>
</reference>
<feature type="domain" description="RING-type" evidence="6">
    <location>
        <begin position="436"/>
        <end position="471"/>
    </location>
</feature>
<dbReference type="CDD" id="cd16614">
    <property type="entry name" value="RING-HC_UNK-like"/>
    <property type="match status" value="1"/>
</dbReference>
<keyword evidence="1 3" id="KW-0863">Zinc-finger</keyword>
<organism evidence="7 8">
    <name type="scientific">Cotesia typhae</name>
    <dbReference type="NCBI Taxonomy" id="2053667"/>
    <lineage>
        <taxon>Eukaryota</taxon>
        <taxon>Metazoa</taxon>
        <taxon>Ecdysozoa</taxon>
        <taxon>Arthropoda</taxon>
        <taxon>Hexapoda</taxon>
        <taxon>Insecta</taxon>
        <taxon>Pterygota</taxon>
        <taxon>Neoptera</taxon>
        <taxon>Endopterygota</taxon>
        <taxon>Hymenoptera</taxon>
        <taxon>Apocrita</taxon>
        <taxon>Ichneumonoidea</taxon>
        <taxon>Braconidae</taxon>
        <taxon>Microgastrinae</taxon>
        <taxon>Cotesia</taxon>
    </lineage>
</organism>
<feature type="compositionally biased region" description="Basic and acidic residues" evidence="5">
    <location>
        <begin position="41"/>
        <end position="52"/>
    </location>
</feature>
<evidence type="ECO:0000256" key="5">
    <source>
        <dbReference type="SAM" id="MobiDB-lite"/>
    </source>
</evidence>
<dbReference type="PROSITE" id="PS50089">
    <property type="entry name" value="ZF_RING_2"/>
    <property type="match status" value="1"/>
</dbReference>
<proteinExistence type="predicted"/>
<evidence type="ECO:0000256" key="4">
    <source>
        <dbReference type="SAM" id="Coils"/>
    </source>
</evidence>
<feature type="compositionally biased region" description="Low complexity" evidence="5">
    <location>
        <begin position="59"/>
        <end position="78"/>
    </location>
</feature>
<evidence type="ECO:0000256" key="2">
    <source>
        <dbReference type="ARBA" id="ARBA00022833"/>
    </source>
</evidence>